<keyword evidence="1" id="KW-0805">Transcription regulation</keyword>
<sequence>MPGSGREHVGGFRGLREWGMSRKRDVTASPVVVVLLGASWERPSTDDVLGGSVAGNVYMNMENLCTYFIILVFFIVSRSQFDLAAAGTVPDQSTVQRTPVCLLAAIYASAQPFAKFDDYLCLLNAYTPPPTDLLWHMVLELVLRETHTPHLATLQAGILYLHRPVPATETMVADSGFLWSWVGMLVGTATSLGLQLDCRPMGLPLWERRIRRRLWWALYAEDKWRSLLMGRPSYIGTDEWDVSDLDDEDFTLSESICAALQPLPTQVSREVLCAQPFQQFTQLCRIADEVQQSLYTLRASQRLASDFHGTLAIAGPLLQQLKEWSAHLPAHVSQHNPHTAPSISSPVRRPHFACSLLEIFIFRALLQPMVRSATPPPLREETREPPGFTDEFTDLLAQLFEVDEIEPSLAIDLSDQNGMGSAVLRTAESCADNMVRMVSEMGSADLSGFWHSWARIAFATVSNFLLLLVVQAPTKDHALRAKARLNPWRHALRTQSSGCSMMNLGLIRLEGPLWAGLSSTYYLPRHVKDALEGAEHSAEATPVMSDGLLR</sequence>
<proteinExistence type="predicted"/>
<feature type="domain" description="Xylanolytic transcriptional activator regulatory" evidence="4">
    <location>
        <begin position="178"/>
        <end position="250"/>
    </location>
</feature>
<dbReference type="PANTHER" id="PTHR31668">
    <property type="entry name" value="GLUCOSE TRANSPORT TRANSCRIPTION REGULATOR RGT1-RELATED-RELATED"/>
    <property type="match status" value="1"/>
</dbReference>
<dbReference type="InterPro" id="IPR007219">
    <property type="entry name" value="XnlR_reg_dom"/>
</dbReference>
<protein>
    <recommendedName>
        <fullName evidence="4">Xylanolytic transcriptional activator regulatory domain-containing protein</fullName>
    </recommendedName>
</protein>
<dbReference type="SMART" id="SM00906">
    <property type="entry name" value="Fungal_trans"/>
    <property type="match status" value="1"/>
</dbReference>
<evidence type="ECO:0000313" key="6">
    <source>
        <dbReference type="Proteomes" id="UP000188318"/>
    </source>
</evidence>
<evidence type="ECO:0000256" key="2">
    <source>
        <dbReference type="ARBA" id="ARBA00023163"/>
    </source>
</evidence>
<dbReference type="AlphaFoldDB" id="A0A1R3RMV8"/>
<dbReference type="STRING" id="602072.A0A1R3RMV8"/>
<evidence type="ECO:0000256" key="3">
    <source>
        <dbReference type="ARBA" id="ARBA00023242"/>
    </source>
</evidence>
<dbReference type="GO" id="GO:0001080">
    <property type="term" value="P:nitrogen catabolite activation of transcription from RNA polymerase II promoter"/>
    <property type="evidence" value="ECO:0007669"/>
    <property type="project" value="TreeGrafter"/>
</dbReference>
<evidence type="ECO:0000256" key="1">
    <source>
        <dbReference type="ARBA" id="ARBA00023015"/>
    </source>
</evidence>
<dbReference type="GO" id="GO:0003677">
    <property type="term" value="F:DNA binding"/>
    <property type="evidence" value="ECO:0007669"/>
    <property type="project" value="InterPro"/>
</dbReference>
<dbReference type="EMBL" id="KV907499">
    <property type="protein sequence ID" value="OOF95826.1"/>
    <property type="molecule type" value="Genomic_DNA"/>
</dbReference>
<accession>A0A1R3RMV8</accession>
<dbReference type="PANTHER" id="PTHR31668:SF4">
    <property type="entry name" value="TRANSCRIPTIONAL ACTIVATOR PROTEIN DAL81"/>
    <property type="match status" value="1"/>
</dbReference>
<keyword evidence="3" id="KW-0539">Nucleus</keyword>
<reference evidence="6" key="1">
    <citation type="journal article" date="2017" name="Genome Biol.">
        <title>Comparative genomics reveals high biological diversity and specific adaptations in the industrially and medically important fungal genus Aspergillus.</title>
        <authorList>
            <person name="de Vries R.P."/>
            <person name="Riley R."/>
            <person name="Wiebenga A."/>
            <person name="Aguilar-Osorio G."/>
            <person name="Amillis S."/>
            <person name="Uchima C.A."/>
            <person name="Anderluh G."/>
            <person name="Asadollahi M."/>
            <person name="Askin M."/>
            <person name="Barry K."/>
            <person name="Battaglia E."/>
            <person name="Bayram O."/>
            <person name="Benocci T."/>
            <person name="Braus-Stromeyer S.A."/>
            <person name="Caldana C."/>
            <person name="Canovas D."/>
            <person name="Cerqueira G.C."/>
            <person name="Chen F."/>
            <person name="Chen W."/>
            <person name="Choi C."/>
            <person name="Clum A."/>
            <person name="Dos Santos R.A."/>
            <person name="Damasio A.R."/>
            <person name="Diallinas G."/>
            <person name="Emri T."/>
            <person name="Fekete E."/>
            <person name="Flipphi M."/>
            <person name="Freyberg S."/>
            <person name="Gallo A."/>
            <person name="Gournas C."/>
            <person name="Habgood R."/>
            <person name="Hainaut M."/>
            <person name="Harispe M.L."/>
            <person name="Henrissat B."/>
            <person name="Hilden K.S."/>
            <person name="Hope R."/>
            <person name="Hossain A."/>
            <person name="Karabika E."/>
            <person name="Karaffa L."/>
            <person name="Karanyi Z."/>
            <person name="Krasevec N."/>
            <person name="Kuo A."/>
            <person name="Kusch H."/>
            <person name="LaButti K."/>
            <person name="Lagendijk E.L."/>
            <person name="Lapidus A."/>
            <person name="Levasseur A."/>
            <person name="Lindquist E."/>
            <person name="Lipzen A."/>
            <person name="Logrieco A.F."/>
            <person name="MacCabe A."/>
            <person name="Maekelae M.R."/>
            <person name="Malavazi I."/>
            <person name="Melin P."/>
            <person name="Meyer V."/>
            <person name="Mielnichuk N."/>
            <person name="Miskei M."/>
            <person name="Molnar A.P."/>
            <person name="Mule G."/>
            <person name="Ngan C.Y."/>
            <person name="Orejas M."/>
            <person name="Orosz E."/>
            <person name="Ouedraogo J.P."/>
            <person name="Overkamp K.M."/>
            <person name="Park H.-S."/>
            <person name="Perrone G."/>
            <person name="Piumi F."/>
            <person name="Punt P.J."/>
            <person name="Ram A.F."/>
            <person name="Ramon A."/>
            <person name="Rauscher S."/>
            <person name="Record E."/>
            <person name="Riano-Pachon D.M."/>
            <person name="Robert V."/>
            <person name="Roehrig J."/>
            <person name="Ruller R."/>
            <person name="Salamov A."/>
            <person name="Salih N.S."/>
            <person name="Samson R.A."/>
            <person name="Sandor E."/>
            <person name="Sanguinetti M."/>
            <person name="Schuetze T."/>
            <person name="Sepcic K."/>
            <person name="Shelest E."/>
            <person name="Sherlock G."/>
            <person name="Sophianopoulou V."/>
            <person name="Squina F.M."/>
            <person name="Sun H."/>
            <person name="Susca A."/>
            <person name="Todd R.B."/>
            <person name="Tsang A."/>
            <person name="Unkles S.E."/>
            <person name="van de Wiele N."/>
            <person name="van Rossen-Uffink D."/>
            <person name="Oliveira J.V."/>
            <person name="Vesth T.C."/>
            <person name="Visser J."/>
            <person name="Yu J.-H."/>
            <person name="Zhou M."/>
            <person name="Andersen M.R."/>
            <person name="Archer D.B."/>
            <person name="Baker S.E."/>
            <person name="Benoit I."/>
            <person name="Brakhage A.A."/>
            <person name="Braus G.H."/>
            <person name="Fischer R."/>
            <person name="Frisvad J.C."/>
            <person name="Goldman G.H."/>
            <person name="Houbraken J."/>
            <person name="Oakley B."/>
            <person name="Pocsi I."/>
            <person name="Scazzocchio C."/>
            <person name="Seiboth B."/>
            <person name="vanKuyk P.A."/>
            <person name="Wortman J."/>
            <person name="Dyer P.S."/>
            <person name="Grigoriev I.V."/>
        </authorList>
    </citation>
    <scope>NUCLEOTIDE SEQUENCE [LARGE SCALE GENOMIC DNA]</scope>
    <source>
        <strain evidence="6">ITEM 5010</strain>
    </source>
</reference>
<dbReference type="OrthoDB" id="1924787at2759"/>
<gene>
    <name evidence="5" type="ORF">ASPCADRAFT_506649</name>
</gene>
<dbReference type="Proteomes" id="UP000188318">
    <property type="component" value="Unassembled WGS sequence"/>
</dbReference>
<keyword evidence="2" id="KW-0804">Transcription</keyword>
<dbReference type="CDD" id="cd12148">
    <property type="entry name" value="fungal_TF_MHR"/>
    <property type="match status" value="1"/>
</dbReference>
<dbReference type="VEuPathDB" id="FungiDB:ASPCADRAFT_506649"/>
<evidence type="ECO:0000313" key="5">
    <source>
        <dbReference type="EMBL" id="OOF95826.1"/>
    </source>
</evidence>
<organism evidence="5 6">
    <name type="scientific">Aspergillus carbonarius (strain ITEM 5010)</name>
    <dbReference type="NCBI Taxonomy" id="602072"/>
    <lineage>
        <taxon>Eukaryota</taxon>
        <taxon>Fungi</taxon>
        <taxon>Dikarya</taxon>
        <taxon>Ascomycota</taxon>
        <taxon>Pezizomycotina</taxon>
        <taxon>Eurotiomycetes</taxon>
        <taxon>Eurotiomycetidae</taxon>
        <taxon>Eurotiales</taxon>
        <taxon>Aspergillaceae</taxon>
        <taxon>Aspergillus</taxon>
        <taxon>Aspergillus subgen. Circumdati</taxon>
    </lineage>
</organism>
<dbReference type="Pfam" id="PF04082">
    <property type="entry name" value="Fungal_trans"/>
    <property type="match status" value="1"/>
</dbReference>
<evidence type="ECO:0000259" key="4">
    <source>
        <dbReference type="SMART" id="SM00906"/>
    </source>
</evidence>
<dbReference type="InterPro" id="IPR050797">
    <property type="entry name" value="Carb_Metab_Trans_Reg"/>
</dbReference>
<dbReference type="GO" id="GO:0005634">
    <property type="term" value="C:nucleus"/>
    <property type="evidence" value="ECO:0007669"/>
    <property type="project" value="TreeGrafter"/>
</dbReference>
<dbReference type="GO" id="GO:0008270">
    <property type="term" value="F:zinc ion binding"/>
    <property type="evidence" value="ECO:0007669"/>
    <property type="project" value="InterPro"/>
</dbReference>
<dbReference type="GO" id="GO:0006351">
    <property type="term" value="P:DNA-templated transcription"/>
    <property type="evidence" value="ECO:0007669"/>
    <property type="project" value="InterPro"/>
</dbReference>
<dbReference type="OMA" id="GESDPWL"/>
<keyword evidence="6" id="KW-1185">Reference proteome</keyword>
<name>A0A1R3RMV8_ASPC5</name>